<feature type="compositionally biased region" description="Polar residues" evidence="1">
    <location>
        <begin position="41"/>
        <end position="56"/>
    </location>
</feature>
<feature type="compositionally biased region" description="Basic residues" evidence="1">
    <location>
        <begin position="188"/>
        <end position="198"/>
    </location>
</feature>
<feature type="region of interest" description="Disordered" evidence="1">
    <location>
        <begin position="170"/>
        <end position="215"/>
    </location>
</feature>
<name>A0A5A7PXH4_STRAF</name>
<feature type="region of interest" description="Disordered" evidence="1">
    <location>
        <begin position="1"/>
        <end position="65"/>
    </location>
</feature>
<dbReference type="EMBL" id="BKCP01005306">
    <property type="protein sequence ID" value="GER37242.1"/>
    <property type="molecule type" value="Genomic_DNA"/>
</dbReference>
<keyword evidence="3" id="KW-1185">Reference proteome</keyword>
<feature type="region of interest" description="Disordered" evidence="1">
    <location>
        <begin position="634"/>
        <end position="656"/>
    </location>
</feature>
<feature type="compositionally biased region" description="Basic and acidic residues" evidence="1">
    <location>
        <begin position="178"/>
        <end position="187"/>
    </location>
</feature>
<comment type="caution">
    <text evidence="2">The sequence shown here is derived from an EMBL/GenBank/DDBJ whole genome shotgun (WGS) entry which is preliminary data.</text>
</comment>
<proteinExistence type="predicted"/>
<feature type="compositionally biased region" description="Basic and acidic residues" evidence="1">
    <location>
        <begin position="1"/>
        <end position="10"/>
    </location>
</feature>
<sequence length="656" mass="74068">MKDIECKKVNEGQFGGWMKAGDWGQNSRNGQNSNHSGNSHETPTGQANHQSNSSGVAQRMQPVATQQLFEEEASRTDGGEPMSRLCVFSPQEQRERQGSKANLSQKKDALIVHKLLEQHQMGQGMEMEEQRQVAVIGVEKTSEVEFSTEAMDVREEVQLRNNRTWRRATRQRTTPLKSIEEEGEDHKGKTKKRGRKAGVLKQSNKTDPMNEGGKGRNLKLQQMRKLGMEDRWKLVEPVGISGGLLLMWNLEVEIKQVKCSEFSIGVEFRMEGEAMWEWCTFVNMNTDKRVRTMQWNQLTEEKNGWGRKWLLVGDWNDICWQEEKKGGRLRSEANMLGFRGFVDRMGMKKLDMIGQSYTWGNNREGEGFVEERIDKAFASFDWLNQVCSSAKITAPSSCVVPSLPFQVSFGSSSWIWPSPSGIFLSIMAHGSSHYLAKNQAGPLGSKLVQVADKSGQASQQDTSMEHCEVEPYFKEKGDVLSPPLTSNLTKHVPHSICMSWTSQSQQPSSSSRGQEWIAWSKCTSMRDSQIQHSKPPNRSRQVKGTLVLSFVKWLSKLRKRVFLCPLPLTSTRPDLFPPPFGRLGQLKVNNKPKESRASDRYLTSSTCVSPDIFSYQGLAAEGLNIPLVPADRVVHTSGRGPRVDGPKIKKRKEKKD</sequence>
<evidence type="ECO:0000313" key="2">
    <source>
        <dbReference type="EMBL" id="GER37242.1"/>
    </source>
</evidence>
<protein>
    <submittedName>
        <fullName evidence="2">Retrotransposon protein</fullName>
    </submittedName>
</protein>
<evidence type="ECO:0000256" key="1">
    <source>
        <dbReference type="SAM" id="MobiDB-lite"/>
    </source>
</evidence>
<accession>A0A5A7PXH4</accession>
<dbReference type="Proteomes" id="UP000325081">
    <property type="component" value="Unassembled WGS sequence"/>
</dbReference>
<gene>
    <name evidence="2" type="ORF">STAS_13644</name>
</gene>
<organism evidence="2 3">
    <name type="scientific">Striga asiatica</name>
    <name type="common">Asiatic witchweed</name>
    <name type="synonym">Buchnera asiatica</name>
    <dbReference type="NCBI Taxonomy" id="4170"/>
    <lineage>
        <taxon>Eukaryota</taxon>
        <taxon>Viridiplantae</taxon>
        <taxon>Streptophyta</taxon>
        <taxon>Embryophyta</taxon>
        <taxon>Tracheophyta</taxon>
        <taxon>Spermatophyta</taxon>
        <taxon>Magnoliopsida</taxon>
        <taxon>eudicotyledons</taxon>
        <taxon>Gunneridae</taxon>
        <taxon>Pentapetalae</taxon>
        <taxon>asterids</taxon>
        <taxon>lamiids</taxon>
        <taxon>Lamiales</taxon>
        <taxon>Orobanchaceae</taxon>
        <taxon>Buchnereae</taxon>
        <taxon>Striga</taxon>
    </lineage>
</organism>
<dbReference type="Gene3D" id="3.60.10.10">
    <property type="entry name" value="Endonuclease/exonuclease/phosphatase"/>
    <property type="match status" value="1"/>
</dbReference>
<dbReference type="OrthoDB" id="1748181at2759"/>
<reference evidence="3" key="1">
    <citation type="journal article" date="2019" name="Curr. Biol.">
        <title>Genome Sequence of Striga asiatica Provides Insight into the Evolution of Plant Parasitism.</title>
        <authorList>
            <person name="Yoshida S."/>
            <person name="Kim S."/>
            <person name="Wafula E.K."/>
            <person name="Tanskanen J."/>
            <person name="Kim Y.M."/>
            <person name="Honaas L."/>
            <person name="Yang Z."/>
            <person name="Spallek T."/>
            <person name="Conn C.E."/>
            <person name="Ichihashi Y."/>
            <person name="Cheong K."/>
            <person name="Cui S."/>
            <person name="Der J.P."/>
            <person name="Gundlach H."/>
            <person name="Jiao Y."/>
            <person name="Hori C."/>
            <person name="Ishida J.K."/>
            <person name="Kasahara H."/>
            <person name="Kiba T."/>
            <person name="Kim M.S."/>
            <person name="Koo N."/>
            <person name="Laohavisit A."/>
            <person name="Lee Y.H."/>
            <person name="Lumba S."/>
            <person name="McCourt P."/>
            <person name="Mortimer J.C."/>
            <person name="Mutuku J.M."/>
            <person name="Nomura T."/>
            <person name="Sasaki-Sekimoto Y."/>
            <person name="Seto Y."/>
            <person name="Wang Y."/>
            <person name="Wakatake T."/>
            <person name="Sakakibara H."/>
            <person name="Demura T."/>
            <person name="Yamaguchi S."/>
            <person name="Yoneyama K."/>
            <person name="Manabe R.I."/>
            <person name="Nelson D.C."/>
            <person name="Schulman A.H."/>
            <person name="Timko M.P."/>
            <person name="dePamphilis C.W."/>
            <person name="Choi D."/>
            <person name="Shirasu K."/>
        </authorList>
    </citation>
    <scope>NUCLEOTIDE SEQUENCE [LARGE SCALE GENOMIC DNA]</scope>
    <source>
        <strain evidence="3">cv. UVA1</strain>
    </source>
</reference>
<dbReference type="AlphaFoldDB" id="A0A5A7PXH4"/>
<feature type="compositionally biased region" description="Low complexity" evidence="1">
    <location>
        <begin position="24"/>
        <end position="40"/>
    </location>
</feature>
<evidence type="ECO:0000313" key="3">
    <source>
        <dbReference type="Proteomes" id="UP000325081"/>
    </source>
</evidence>
<dbReference type="SUPFAM" id="SSF56219">
    <property type="entry name" value="DNase I-like"/>
    <property type="match status" value="1"/>
</dbReference>
<dbReference type="InterPro" id="IPR036691">
    <property type="entry name" value="Endo/exonu/phosph_ase_sf"/>
</dbReference>